<dbReference type="CDD" id="cd00009">
    <property type="entry name" value="AAA"/>
    <property type="match status" value="1"/>
</dbReference>
<dbReference type="Pfam" id="PF25601">
    <property type="entry name" value="AAA_lid_14"/>
    <property type="match status" value="1"/>
</dbReference>
<dbReference type="Gene3D" id="1.10.10.60">
    <property type="entry name" value="Homeodomain-like"/>
    <property type="match status" value="1"/>
</dbReference>
<evidence type="ECO:0000313" key="7">
    <source>
        <dbReference type="EMBL" id="SGZ01749.1"/>
    </source>
</evidence>
<dbReference type="AlphaFoldDB" id="A0A1L0AJ39"/>
<dbReference type="PROSITE" id="PS00675">
    <property type="entry name" value="SIGMA54_INTERACT_1"/>
    <property type="match status" value="1"/>
</dbReference>
<dbReference type="RefSeq" id="WP_075473429.1">
    <property type="nucleotide sequence ID" value="NZ_CAWQZC010000009.1"/>
</dbReference>
<dbReference type="InterPro" id="IPR029016">
    <property type="entry name" value="GAF-like_dom_sf"/>
</dbReference>
<keyword evidence="2" id="KW-0067">ATP-binding</keyword>
<reference evidence="7 9" key="2">
    <citation type="submission" date="2016-11" db="EMBL/GenBank/DDBJ databases">
        <authorList>
            <person name="Klemetsen T."/>
        </authorList>
    </citation>
    <scope>NUCLEOTIDE SEQUENCE [LARGE SCALE GENOMIC DNA]</scope>
    <source>
        <strain evidence="7">MT 2528</strain>
    </source>
</reference>
<dbReference type="InterPro" id="IPR002078">
    <property type="entry name" value="Sigma_54_int"/>
</dbReference>
<feature type="domain" description="Sigma-54 factor interaction" evidence="6">
    <location>
        <begin position="193"/>
        <end position="422"/>
    </location>
</feature>
<dbReference type="GeneID" id="61297885"/>
<proteinExistence type="predicted"/>
<evidence type="ECO:0000313" key="8">
    <source>
        <dbReference type="EMBL" id="SGZ15489.1"/>
    </source>
</evidence>
<dbReference type="PROSITE" id="PS00688">
    <property type="entry name" value="SIGMA54_INTERACT_3"/>
    <property type="match status" value="1"/>
</dbReference>
<evidence type="ECO:0000313" key="10">
    <source>
        <dbReference type="Proteomes" id="UP000183794"/>
    </source>
</evidence>
<evidence type="ECO:0000256" key="5">
    <source>
        <dbReference type="ARBA" id="ARBA00023163"/>
    </source>
</evidence>
<dbReference type="SUPFAM" id="SSF46689">
    <property type="entry name" value="Homeodomain-like"/>
    <property type="match status" value="1"/>
</dbReference>
<gene>
    <name evidence="7" type="ORF">MT2528_4291</name>
    <name evidence="8" type="ORF">NVI5450_4183</name>
</gene>
<dbReference type="InterPro" id="IPR025944">
    <property type="entry name" value="Sigma_54_int_dom_CS"/>
</dbReference>
<sequence length="532" mass="58938">MTTNALFYEGITFIVSDLSKDFPAKQRYERLLIAMRKIFPFDAAAVLRLEGDILRPLATYGLSHDTIGRRFLVKDHPRLNTALDSREPIRFPADSPLPDPYDGLVDIDSVDLHVHDCMGISINIDGKPWGVLTLDALETGSFDTIDMVKLSTFIGLTEATVKAAERIKALTDLNKQQKLVNQTLVSDNSKFEIIGSSAVMKELKNEISIVAQSHLTVLVEGETGVGKELVARQIHNMSGLSSGPVVYVNCAALPESIAESELFGHVRGAFTGAVNDRTGKFEIADGGTLFLDEIGELPLLIQAKLLRALQSGEIQRVGSDQFIVTSVRIVAATNRDLQKEVAEGRFRADLYHRLSVYPIKVPALRERGRDILQLAGYFMEINQKRLGVQGIRLSDPAKSILLSYSWPGNVRELEHLLSRAALKAIAEQGRDKRAILLDSQHFDISQTHQVYSNSIQAEYHDMEITQRNSQITNSISVSPDEYTSLKSAIDVFQAELISNAIKGTNGNLAKAAEELGINRSNFYRLLKRLEIP</sequence>
<evidence type="ECO:0000256" key="3">
    <source>
        <dbReference type="ARBA" id="ARBA00023015"/>
    </source>
</evidence>
<dbReference type="InterPro" id="IPR058031">
    <property type="entry name" value="AAA_lid_NorR"/>
</dbReference>
<protein>
    <submittedName>
        <fullName evidence="8">Transcriptional regulator, NifA subfamily, Fis Family</fullName>
    </submittedName>
</protein>
<accession>A0A1L0AJ39</accession>
<keyword evidence="3" id="KW-0805">Transcription regulation</keyword>
<dbReference type="Pfam" id="PF02954">
    <property type="entry name" value="HTH_8"/>
    <property type="match status" value="1"/>
</dbReference>
<dbReference type="Pfam" id="PF01590">
    <property type="entry name" value="GAF"/>
    <property type="match status" value="1"/>
</dbReference>
<dbReference type="Gene3D" id="3.40.50.300">
    <property type="entry name" value="P-loop containing nucleotide triphosphate hydrolases"/>
    <property type="match status" value="1"/>
</dbReference>
<dbReference type="FunFam" id="3.40.50.300:FF:000006">
    <property type="entry name" value="DNA-binding transcriptional regulator NtrC"/>
    <property type="match status" value="1"/>
</dbReference>
<dbReference type="InterPro" id="IPR027417">
    <property type="entry name" value="P-loop_NTPase"/>
</dbReference>
<name>A0A1L0AJ39_9GAMM</name>
<dbReference type="PROSITE" id="PS50045">
    <property type="entry name" value="SIGMA54_INTERACT_4"/>
    <property type="match status" value="1"/>
</dbReference>
<dbReference type="EMBL" id="FPLJ01000113">
    <property type="protein sequence ID" value="SGZ01749.1"/>
    <property type="molecule type" value="Genomic_DNA"/>
</dbReference>
<dbReference type="OrthoDB" id="9804019at2"/>
<dbReference type="SUPFAM" id="SSF52540">
    <property type="entry name" value="P-loop containing nucleoside triphosphate hydrolases"/>
    <property type="match status" value="1"/>
</dbReference>
<organism evidence="8 10">
    <name type="scientific">Moritella viscosa</name>
    <dbReference type="NCBI Taxonomy" id="80854"/>
    <lineage>
        <taxon>Bacteria</taxon>
        <taxon>Pseudomonadati</taxon>
        <taxon>Pseudomonadota</taxon>
        <taxon>Gammaproteobacteria</taxon>
        <taxon>Alteromonadales</taxon>
        <taxon>Moritellaceae</taxon>
        <taxon>Moritella</taxon>
    </lineage>
</organism>
<dbReference type="GO" id="GO:0043565">
    <property type="term" value="F:sequence-specific DNA binding"/>
    <property type="evidence" value="ECO:0007669"/>
    <property type="project" value="InterPro"/>
</dbReference>
<dbReference type="PROSITE" id="PS00676">
    <property type="entry name" value="SIGMA54_INTERACT_2"/>
    <property type="match status" value="1"/>
</dbReference>
<dbReference type="GO" id="GO:0005524">
    <property type="term" value="F:ATP binding"/>
    <property type="evidence" value="ECO:0007669"/>
    <property type="project" value="UniProtKB-KW"/>
</dbReference>
<evidence type="ECO:0000256" key="4">
    <source>
        <dbReference type="ARBA" id="ARBA00023125"/>
    </source>
</evidence>
<reference evidence="8 10" key="1">
    <citation type="submission" date="2016-11" db="EMBL/GenBank/DDBJ databases">
        <authorList>
            <person name="Jaros S."/>
            <person name="Januszkiewicz K."/>
            <person name="Wedrychowicz H."/>
        </authorList>
    </citation>
    <scope>NUCLEOTIDE SEQUENCE [LARGE SCALE GENOMIC DNA]</scope>
    <source>
        <strain evidence="8">NVI 5450</strain>
    </source>
</reference>
<evidence type="ECO:0000256" key="1">
    <source>
        <dbReference type="ARBA" id="ARBA00022741"/>
    </source>
</evidence>
<dbReference type="Pfam" id="PF00158">
    <property type="entry name" value="Sigma54_activat"/>
    <property type="match status" value="1"/>
</dbReference>
<dbReference type="Gene3D" id="3.30.450.40">
    <property type="match status" value="1"/>
</dbReference>
<dbReference type="InterPro" id="IPR025662">
    <property type="entry name" value="Sigma_54_int_dom_ATP-bd_1"/>
</dbReference>
<dbReference type="NCBIfam" id="NF003451">
    <property type="entry name" value="PRK05022.1"/>
    <property type="match status" value="1"/>
</dbReference>
<dbReference type="PRINTS" id="PR01590">
    <property type="entry name" value="HTHFIS"/>
</dbReference>
<dbReference type="Proteomes" id="UP000183794">
    <property type="component" value="Unassembled WGS sequence"/>
</dbReference>
<dbReference type="InterPro" id="IPR003018">
    <property type="entry name" value="GAF"/>
</dbReference>
<keyword evidence="9" id="KW-1185">Reference proteome</keyword>
<dbReference type="Gene3D" id="1.10.8.60">
    <property type="match status" value="1"/>
</dbReference>
<dbReference type="Proteomes" id="UP000182660">
    <property type="component" value="Unassembled WGS sequence"/>
</dbReference>
<keyword evidence="1" id="KW-0547">Nucleotide-binding</keyword>
<dbReference type="SMART" id="SM00382">
    <property type="entry name" value="AAA"/>
    <property type="match status" value="1"/>
</dbReference>
<evidence type="ECO:0000256" key="2">
    <source>
        <dbReference type="ARBA" id="ARBA00022840"/>
    </source>
</evidence>
<dbReference type="InterPro" id="IPR002197">
    <property type="entry name" value="HTH_Fis"/>
</dbReference>
<dbReference type="InterPro" id="IPR009057">
    <property type="entry name" value="Homeodomain-like_sf"/>
</dbReference>
<keyword evidence="4" id="KW-0238">DNA-binding</keyword>
<evidence type="ECO:0000313" key="9">
    <source>
        <dbReference type="Proteomes" id="UP000182660"/>
    </source>
</evidence>
<dbReference type="InterPro" id="IPR003593">
    <property type="entry name" value="AAA+_ATPase"/>
</dbReference>
<dbReference type="PANTHER" id="PTHR32071:SF35">
    <property type="entry name" value="ANAEROBIC NITRIC OXIDE REDUCTASE TRANSCRIPTION REGULATOR NORR"/>
    <property type="match status" value="1"/>
</dbReference>
<dbReference type="SUPFAM" id="SSF55781">
    <property type="entry name" value="GAF domain-like"/>
    <property type="match status" value="1"/>
</dbReference>
<dbReference type="InterPro" id="IPR025943">
    <property type="entry name" value="Sigma_54_int_dom_ATP-bd_2"/>
</dbReference>
<dbReference type="PANTHER" id="PTHR32071">
    <property type="entry name" value="TRANSCRIPTIONAL REGULATORY PROTEIN"/>
    <property type="match status" value="1"/>
</dbReference>
<dbReference type="EMBL" id="FPLD01000121">
    <property type="protein sequence ID" value="SGZ15489.1"/>
    <property type="molecule type" value="Genomic_DNA"/>
</dbReference>
<keyword evidence="5" id="KW-0804">Transcription</keyword>
<evidence type="ECO:0000259" key="6">
    <source>
        <dbReference type="PROSITE" id="PS50045"/>
    </source>
</evidence>
<dbReference type="GO" id="GO:0006355">
    <property type="term" value="P:regulation of DNA-templated transcription"/>
    <property type="evidence" value="ECO:0007669"/>
    <property type="project" value="InterPro"/>
</dbReference>